<organism evidence="2 3">
    <name type="scientific">Botryotinia fuckeliana (strain B05.10)</name>
    <name type="common">Noble rot fungus</name>
    <name type="synonym">Botrytis cinerea</name>
    <dbReference type="NCBI Taxonomy" id="332648"/>
    <lineage>
        <taxon>Eukaryota</taxon>
        <taxon>Fungi</taxon>
        <taxon>Dikarya</taxon>
        <taxon>Ascomycota</taxon>
        <taxon>Pezizomycotina</taxon>
        <taxon>Leotiomycetes</taxon>
        <taxon>Helotiales</taxon>
        <taxon>Sclerotiniaceae</taxon>
        <taxon>Botrytis</taxon>
    </lineage>
</organism>
<name>A0A384J6G1_BOTFB</name>
<feature type="region of interest" description="Disordered" evidence="1">
    <location>
        <begin position="103"/>
        <end position="123"/>
    </location>
</feature>
<dbReference type="OrthoDB" id="3523673at2759"/>
<feature type="compositionally biased region" description="Basic and acidic residues" evidence="1">
    <location>
        <begin position="64"/>
        <end position="82"/>
    </location>
</feature>
<evidence type="ECO:0000256" key="1">
    <source>
        <dbReference type="SAM" id="MobiDB-lite"/>
    </source>
</evidence>
<reference evidence="2 3" key="1">
    <citation type="journal article" date="2011" name="PLoS Genet.">
        <title>Genomic analysis of the necrotrophic fungal pathogens Sclerotinia sclerotiorum and Botrytis cinerea.</title>
        <authorList>
            <person name="Amselem J."/>
            <person name="Cuomo C.A."/>
            <person name="van Kan J.A."/>
            <person name="Viaud M."/>
            <person name="Benito E.P."/>
            <person name="Couloux A."/>
            <person name="Coutinho P.M."/>
            <person name="de Vries R.P."/>
            <person name="Dyer P.S."/>
            <person name="Fillinger S."/>
            <person name="Fournier E."/>
            <person name="Gout L."/>
            <person name="Hahn M."/>
            <person name="Kohn L."/>
            <person name="Lapalu N."/>
            <person name="Plummer K.M."/>
            <person name="Pradier J.M."/>
            <person name="Quevillon E."/>
            <person name="Sharon A."/>
            <person name="Simon A."/>
            <person name="ten Have A."/>
            <person name="Tudzynski B."/>
            <person name="Tudzynski P."/>
            <person name="Wincker P."/>
            <person name="Andrew M."/>
            <person name="Anthouard V."/>
            <person name="Beever R.E."/>
            <person name="Beffa R."/>
            <person name="Benoit I."/>
            <person name="Bouzid O."/>
            <person name="Brault B."/>
            <person name="Chen Z."/>
            <person name="Choquer M."/>
            <person name="Collemare J."/>
            <person name="Cotton P."/>
            <person name="Danchin E.G."/>
            <person name="Da Silva C."/>
            <person name="Gautier A."/>
            <person name="Giraud C."/>
            <person name="Giraud T."/>
            <person name="Gonzalez C."/>
            <person name="Grossetete S."/>
            <person name="Guldener U."/>
            <person name="Henrissat B."/>
            <person name="Howlett B.J."/>
            <person name="Kodira C."/>
            <person name="Kretschmer M."/>
            <person name="Lappartient A."/>
            <person name="Leroch M."/>
            <person name="Levis C."/>
            <person name="Mauceli E."/>
            <person name="Neuveglise C."/>
            <person name="Oeser B."/>
            <person name="Pearson M."/>
            <person name="Poulain J."/>
            <person name="Poussereau N."/>
            <person name="Quesneville H."/>
            <person name="Rascle C."/>
            <person name="Schumacher J."/>
            <person name="Segurens B."/>
            <person name="Sexton A."/>
            <person name="Silva E."/>
            <person name="Sirven C."/>
            <person name="Soanes D.M."/>
            <person name="Talbot N.J."/>
            <person name="Templeton M."/>
            <person name="Yandava C."/>
            <person name="Yarden O."/>
            <person name="Zeng Q."/>
            <person name="Rollins J.A."/>
            <person name="Lebrun M.H."/>
            <person name="Dickman M."/>
        </authorList>
    </citation>
    <scope>NUCLEOTIDE SEQUENCE [LARGE SCALE GENOMIC DNA]</scope>
    <source>
        <strain evidence="2 3">B05.10</strain>
    </source>
</reference>
<feature type="region of interest" description="Disordered" evidence="1">
    <location>
        <begin position="47"/>
        <end position="82"/>
    </location>
</feature>
<keyword evidence="3" id="KW-1185">Reference proteome</keyword>
<dbReference type="KEGG" id="bfu:BCIN_01g06350"/>
<gene>
    <name evidence="2" type="ORF">BCIN_01g06350</name>
</gene>
<sequence>MGAKELFFKLRKLQNGMRPSCAQNPQLQRISTNESLTFSLYERRKATHNKLAKERGARSFSAEEEQRKKRKDEKNRIKNEAKEARQMVAEEYATGQLSLQEMKAQLKKSKKEEKAQHSQRRQLELCNEERKWKEASEMIEKKYGIETPLDPDEDDTDGEWNCKGGAVSPREWA</sequence>
<dbReference type="GeneID" id="5441925"/>
<dbReference type="RefSeq" id="XP_001561277.1">
    <property type="nucleotide sequence ID" value="XM_001561227.2"/>
</dbReference>
<reference evidence="2 3" key="3">
    <citation type="journal article" date="2017" name="Mol. Plant Pathol.">
        <title>A gapless genome sequence of the fungus Botrytis cinerea.</title>
        <authorList>
            <person name="Van Kan J.A."/>
            <person name="Stassen J.H."/>
            <person name="Mosbach A."/>
            <person name="Van Der Lee T.A."/>
            <person name="Faino L."/>
            <person name="Farmer A.D."/>
            <person name="Papasotiriou D.G."/>
            <person name="Zhou S."/>
            <person name="Seidl M.F."/>
            <person name="Cottam E."/>
            <person name="Edel D."/>
            <person name="Hahn M."/>
            <person name="Schwartz D.C."/>
            <person name="Dietrich R.A."/>
            <person name="Widdison S."/>
            <person name="Scalliet G."/>
        </authorList>
    </citation>
    <scope>NUCLEOTIDE SEQUENCE [LARGE SCALE GENOMIC DNA]</scope>
    <source>
        <strain evidence="2 3">B05.10</strain>
    </source>
</reference>
<dbReference type="EMBL" id="CP009805">
    <property type="protein sequence ID" value="ATZ45944.1"/>
    <property type="molecule type" value="Genomic_DNA"/>
</dbReference>
<feature type="compositionally biased region" description="Acidic residues" evidence="1">
    <location>
        <begin position="149"/>
        <end position="158"/>
    </location>
</feature>
<proteinExistence type="predicted"/>
<evidence type="ECO:0000313" key="2">
    <source>
        <dbReference type="EMBL" id="ATZ45944.1"/>
    </source>
</evidence>
<evidence type="ECO:0000313" key="3">
    <source>
        <dbReference type="Proteomes" id="UP000001798"/>
    </source>
</evidence>
<dbReference type="VEuPathDB" id="FungiDB:Bcin01g06350"/>
<dbReference type="Proteomes" id="UP000001798">
    <property type="component" value="Chromosome 1"/>
</dbReference>
<reference evidence="2 3" key="2">
    <citation type="journal article" date="2012" name="Eukaryot. Cell">
        <title>Genome update of Botrytis cinerea strains B05.10 and T4.</title>
        <authorList>
            <person name="Staats M."/>
            <person name="van Kan J.A."/>
        </authorList>
    </citation>
    <scope>NUCLEOTIDE SEQUENCE [LARGE SCALE GENOMIC DNA]</scope>
    <source>
        <strain evidence="2 3">B05.10</strain>
    </source>
</reference>
<feature type="compositionally biased region" description="Basic and acidic residues" evidence="1">
    <location>
        <begin position="110"/>
        <end position="123"/>
    </location>
</feature>
<feature type="region of interest" description="Disordered" evidence="1">
    <location>
        <begin position="143"/>
        <end position="173"/>
    </location>
</feature>
<dbReference type="AlphaFoldDB" id="A0A384J6G1"/>
<accession>A0A384J6G1</accession>
<protein>
    <submittedName>
        <fullName evidence="2">Uncharacterized protein</fullName>
    </submittedName>
</protein>